<feature type="non-terminal residue" evidence="2">
    <location>
        <position position="1"/>
    </location>
</feature>
<dbReference type="Proteomes" id="UP000008983">
    <property type="component" value="Unassembled WGS sequence"/>
</dbReference>
<feature type="transmembrane region" description="Helical" evidence="1">
    <location>
        <begin position="266"/>
        <end position="292"/>
    </location>
</feature>
<accession>G0R1L9</accession>
<dbReference type="AlphaFoldDB" id="G0R1L9"/>
<reference evidence="2 3" key="1">
    <citation type="submission" date="2011-07" db="EMBL/GenBank/DDBJ databases">
        <authorList>
            <person name="Coyne R."/>
            <person name="Brami D."/>
            <person name="Johnson J."/>
            <person name="Hostetler J."/>
            <person name="Hannick L."/>
            <person name="Clark T."/>
            <person name="Cassidy-Hanley D."/>
            <person name="Inman J."/>
        </authorList>
    </citation>
    <scope>NUCLEOTIDE SEQUENCE [LARGE SCALE GENOMIC DNA]</scope>
    <source>
        <strain evidence="2 3">G5</strain>
    </source>
</reference>
<proteinExistence type="predicted"/>
<keyword evidence="1" id="KW-0812">Transmembrane</keyword>
<dbReference type="GeneID" id="14904713"/>
<feature type="transmembrane region" description="Helical" evidence="1">
    <location>
        <begin position="43"/>
        <end position="66"/>
    </location>
</feature>
<name>G0R1L9_ICHMU</name>
<feature type="transmembrane region" description="Helical" evidence="1">
    <location>
        <begin position="12"/>
        <end position="31"/>
    </location>
</feature>
<dbReference type="RefSeq" id="XP_004029865.1">
    <property type="nucleotide sequence ID" value="XM_004029817.1"/>
</dbReference>
<sequence length="622" mass="76573">FFYNLIFNFSQFNFFFLQIQINIIFLLNSFLQKSQFCPFNCYFYFTLQNYIIFIIQFFIFYFIFLINPFLQLIFVLILFINLFCYLLYYLYFILLVDFAQNLIIFFKSVMLLFQLIHQIMIVFCILTDLTIILSQDIFYIIYMQFIEIKKVLIFLVRIQQLLIKVSQIHKGVYRNEILAQVILLVNQRNPFFLKNRQIIFAEFIFLTKIGKQLLLFQSFNLLQTTLYFFKRLFFQKTSFLSKKFSDFKICSQYSCLFKFFSIKRFWFIYICIFSNSVYSFLLGYSIFIYMNLIRFKNLLQKQSFLQEKSYVSYIFCIQYNNSDIIFKWSSSFSSFTISMQELIELFSTYQRKKVYSSGKNIDKLFFKKEQERIHQIIEFIIFKKIYQLLRSLAYISRIQIRLLEEEIGFWKFRYQERKKERFYFKNISFFFDYKNINSIYSQQFKNFKIRKAFSQFLSYFKGEQASFFNNLKAVFNKQFLICKFSQRVIISWLWFWRIYRVVKRNFLVILMNYFFIFKASFCLYFPQNLLTKCTQYDISSSSFVIWFISCLYVRALWQNCVLWSLYNGLFLEYYLYSFYIFSPFKFQQQLILKSSQLSLIISFEKDMSNYFCIQIKIRLKID</sequence>
<evidence type="ECO:0008006" key="4">
    <source>
        <dbReference type="Google" id="ProtNLM"/>
    </source>
</evidence>
<feature type="transmembrane region" description="Helical" evidence="1">
    <location>
        <begin position="563"/>
        <end position="581"/>
    </location>
</feature>
<feature type="transmembrane region" description="Helical" evidence="1">
    <location>
        <begin position="505"/>
        <end position="526"/>
    </location>
</feature>
<feature type="transmembrane region" description="Helical" evidence="1">
    <location>
        <begin position="213"/>
        <end position="229"/>
    </location>
</feature>
<evidence type="ECO:0000256" key="1">
    <source>
        <dbReference type="SAM" id="Phobius"/>
    </source>
</evidence>
<feature type="transmembrane region" description="Helical" evidence="1">
    <location>
        <begin position="72"/>
        <end position="96"/>
    </location>
</feature>
<evidence type="ECO:0000313" key="3">
    <source>
        <dbReference type="Proteomes" id="UP000008983"/>
    </source>
</evidence>
<feature type="transmembrane region" description="Helical" evidence="1">
    <location>
        <begin position="108"/>
        <end position="131"/>
    </location>
</feature>
<feature type="transmembrane region" description="Helical" evidence="1">
    <location>
        <begin position="538"/>
        <end position="557"/>
    </location>
</feature>
<keyword evidence="1" id="KW-0472">Membrane</keyword>
<dbReference type="EMBL" id="GL984223">
    <property type="protein sequence ID" value="EGR28629.1"/>
    <property type="molecule type" value="Genomic_DNA"/>
</dbReference>
<dbReference type="InParanoid" id="G0R1L9"/>
<dbReference type="OMA" id="IYLKIMI"/>
<protein>
    <recommendedName>
        <fullName evidence="4">Transmembrane protein</fullName>
    </recommendedName>
</protein>
<keyword evidence="3" id="KW-1185">Reference proteome</keyword>
<keyword evidence="1" id="KW-1133">Transmembrane helix</keyword>
<evidence type="ECO:0000313" key="2">
    <source>
        <dbReference type="EMBL" id="EGR28629.1"/>
    </source>
</evidence>
<gene>
    <name evidence="2" type="ORF">IMG5_171400</name>
</gene>
<organism evidence="2 3">
    <name type="scientific">Ichthyophthirius multifiliis</name>
    <name type="common">White spot disease agent</name>
    <name type="synonym">Ich</name>
    <dbReference type="NCBI Taxonomy" id="5932"/>
    <lineage>
        <taxon>Eukaryota</taxon>
        <taxon>Sar</taxon>
        <taxon>Alveolata</taxon>
        <taxon>Ciliophora</taxon>
        <taxon>Intramacronucleata</taxon>
        <taxon>Oligohymenophorea</taxon>
        <taxon>Hymenostomatida</taxon>
        <taxon>Ophryoglenina</taxon>
        <taxon>Ichthyophthirius</taxon>
    </lineage>
</organism>